<feature type="domain" description="Restriction endonuclease type IV Mrr" evidence="1">
    <location>
        <begin position="209"/>
        <end position="322"/>
    </location>
</feature>
<dbReference type="GO" id="GO:0043590">
    <property type="term" value="C:bacterial nucleoid"/>
    <property type="evidence" value="ECO:0007669"/>
    <property type="project" value="TreeGrafter"/>
</dbReference>
<dbReference type="AlphaFoldDB" id="A0A7W7Y8D5"/>
<dbReference type="PIRSF" id="PIRSF031853">
    <property type="entry name" value="UPC031853"/>
    <property type="match status" value="1"/>
</dbReference>
<sequence>MSLWLIRAGRHGEFESKFFEEGRVYVTWGDLQLNLSKLEGREELLKALAEVYKDAKLNKLRNWAGQLWPFAHAMQKGDLVVLPSKTQQSIYVGEITGDYHYEPKGPNPFYHYRTVKWIGEAIPRQRFGQDLLHSLGAFLTICRIQRNNAEARLKAMKTSGWGEDPGKKGIKVKTKTTAAAAEVEEELDTEDIDLEQEGLDRIAMLIESKFAGHHLTRLVEGLLQAQGYTTYRSPEGADGGADILAGMGALGFGSPQLCVEVKSESSPIDRPTVDKLLGAMSKFSAPQGLFVSWGGFRQNVQKELAQSFFKVRLWTRKELLDALFAHYDKLDADLKAELPLKRIWTVAAQEEE</sequence>
<reference evidence="2 3" key="1">
    <citation type="submission" date="2020-08" db="EMBL/GenBank/DDBJ databases">
        <title>Genomic Encyclopedia of Type Strains, Phase IV (KMG-IV): sequencing the most valuable type-strain genomes for metagenomic binning, comparative biology and taxonomic classification.</title>
        <authorList>
            <person name="Goeker M."/>
        </authorList>
    </citation>
    <scope>NUCLEOTIDE SEQUENCE [LARGE SCALE GENOMIC DNA]</scope>
    <source>
        <strain evidence="2 3">DSM 12252</strain>
    </source>
</reference>
<dbReference type="Pfam" id="PF04471">
    <property type="entry name" value="Mrr_cat"/>
    <property type="match status" value="1"/>
</dbReference>
<dbReference type="PANTHER" id="PTHR30015:SF7">
    <property type="entry name" value="TYPE IV METHYL-DIRECTED RESTRICTION ENZYME ECOKMRR"/>
    <property type="match status" value="1"/>
</dbReference>
<comment type="caution">
    <text evidence="2">The sequence shown here is derived from an EMBL/GenBank/DDBJ whole genome shotgun (WGS) entry which is preliminary data.</text>
</comment>
<keyword evidence="3" id="KW-1185">Reference proteome</keyword>
<dbReference type="Gene3D" id="3.40.1350.10">
    <property type="match status" value="1"/>
</dbReference>
<dbReference type="GO" id="GO:0003677">
    <property type="term" value="F:DNA binding"/>
    <property type="evidence" value="ECO:0007669"/>
    <property type="project" value="InterPro"/>
</dbReference>
<evidence type="ECO:0000313" key="3">
    <source>
        <dbReference type="Proteomes" id="UP000590740"/>
    </source>
</evidence>
<gene>
    <name evidence="2" type="ORF">HNQ65_001018</name>
</gene>
<dbReference type="EMBL" id="JACHIG010000001">
    <property type="protein sequence ID" value="MBB5031464.1"/>
    <property type="molecule type" value="Genomic_DNA"/>
</dbReference>
<protein>
    <submittedName>
        <fullName evidence="2">Restriction system protein</fullName>
    </submittedName>
</protein>
<dbReference type="InterPro" id="IPR016984">
    <property type="entry name" value="UCP031853"/>
</dbReference>
<proteinExistence type="predicted"/>
<dbReference type="PANTHER" id="PTHR30015">
    <property type="entry name" value="MRR RESTRICTION SYSTEM PROTEIN"/>
    <property type="match status" value="1"/>
</dbReference>
<organism evidence="2 3">
    <name type="scientific">Prosthecobacter vanneervenii</name>
    <dbReference type="NCBI Taxonomy" id="48466"/>
    <lineage>
        <taxon>Bacteria</taxon>
        <taxon>Pseudomonadati</taxon>
        <taxon>Verrucomicrobiota</taxon>
        <taxon>Verrucomicrobiia</taxon>
        <taxon>Verrucomicrobiales</taxon>
        <taxon>Verrucomicrobiaceae</taxon>
        <taxon>Prosthecobacter</taxon>
    </lineage>
</organism>
<dbReference type="InterPro" id="IPR052906">
    <property type="entry name" value="Type_IV_Methyl-Rstrct_Enzyme"/>
</dbReference>
<dbReference type="Proteomes" id="UP000590740">
    <property type="component" value="Unassembled WGS sequence"/>
</dbReference>
<dbReference type="SUPFAM" id="SSF52980">
    <property type="entry name" value="Restriction endonuclease-like"/>
    <property type="match status" value="1"/>
</dbReference>
<dbReference type="InterPro" id="IPR011856">
    <property type="entry name" value="tRNA_endonuc-like_dom_sf"/>
</dbReference>
<dbReference type="InterPro" id="IPR007560">
    <property type="entry name" value="Restrct_endonuc_IV_Mrr"/>
</dbReference>
<dbReference type="RefSeq" id="WP_184338383.1">
    <property type="nucleotide sequence ID" value="NZ_JACHIG010000001.1"/>
</dbReference>
<evidence type="ECO:0000313" key="2">
    <source>
        <dbReference type="EMBL" id="MBB5031464.1"/>
    </source>
</evidence>
<dbReference type="InterPro" id="IPR011335">
    <property type="entry name" value="Restrct_endonuc-II-like"/>
</dbReference>
<accession>A0A7W7Y8D5</accession>
<dbReference type="GO" id="GO:0009307">
    <property type="term" value="P:DNA restriction-modification system"/>
    <property type="evidence" value="ECO:0007669"/>
    <property type="project" value="InterPro"/>
</dbReference>
<evidence type="ECO:0000259" key="1">
    <source>
        <dbReference type="Pfam" id="PF04471"/>
    </source>
</evidence>
<dbReference type="GO" id="GO:0015666">
    <property type="term" value="F:restriction endodeoxyribonuclease activity"/>
    <property type="evidence" value="ECO:0007669"/>
    <property type="project" value="TreeGrafter"/>
</dbReference>
<name>A0A7W7Y8D5_9BACT</name>